<dbReference type="GeneID" id="108733082"/>
<feature type="chain" id="PRO_5010817787" evidence="11">
    <location>
        <begin position="26"/>
        <end position="699"/>
    </location>
</feature>
<dbReference type="FunFam" id="2.60.40.60:FF:000104">
    <property type="entry name" value="cadherin-23 isoform X1"/>
    <property type="match status" value="1"/>
</dbReference>
<evidence type="ECO:0000256" key="8">
    <source>
        <dbReference type="PROSITE-ProRule" id="PRU00043"/>
    </source>
</evidence>
<protein>
    <submittedName>
        <fullName evidence="14 15">Protocadherin Fat 4</fullName>
    </submittedName>
</protein>
<name>A0A1W4WGP4_AGRPL</name>
<dbReference type="InterPro" id="IPR002126">
    <property type="entry name" value="Cadherin-like_dom"/>
</dbReference>
<gene>
    <name evidence="14 15" type="primary">LOC108733082</name>
</gene>
<dbReference type="InterPro" id="IPR050174">
    <property type="entry name" value="Protocadherin/Cadherin-CA"/>
</dbReference>
<dbReference type="Proteomes" id="UP000192223">
    <property type="component" value="Unplaced"/>
</dbReference>
<evidence type="ECO:0000256" key="9">
    <source>
        <dbReference type="SAM" id="MobiDB-lite"/>
    </source>
</evidence>
<dbReference type="AlphaFoldDB" id="A0A1W4WGP4"/>
<feature type="region of interest" description="Disordered" evidence="9">
    <location>
        <begin position="632"/>
        <end position="668"/>
    </location>
</feature>
<dbReference type="GO" id="GO:0005509">
    <property type="term" value="F:calcium ion binding"/>
    <property type="evidence" value="ECO:0007669"/>
    <property type="project" value="UniProtKB-UniRule"/>
</dbReference>
<dbReference type="RefSeq" id="XP_018319632.1">
    <property type="nucleotide sequence ID" value="XM_018464130.2"/>
</dbReference>
<dbReference type="KEGG" id="apln:108733082"/>
<feature type="domain" description="Cadherin" evidence="12">
    <location>
        <begin position="251"/>
        <end position="352"/>
    </location>
</feature>
<dbReference type="SUPFAM" id="SSF49313">
    <property type="entry name" value="Cadherin-like"/>
    <property type="match status" value="4"/>
</dbReference>
<evidence type="ECO:0000256" key="5">
    <source>
        <dbReference type="ARBA" id="ARBA00022989"/>
    </source>
</evidence>
<dbReference type="PRINTS" id="PR00205">
    <property type="entry name" value="CADHERIN"/>
</dbReference>
<accession>A0A1W4WGP4</accession>
<evidence type="ECO:0000256" key="3">
    <source>
        <dbReference type="ARBA" id="ARBA00022737"/>
    </source>
</evidence>
<dbReference type="Pfam" id="PF00028">
    <property type="entry name" value="Cadherin"/>
    <property type="match status" value="2"/>
</dbReference>
<comment type="subcellular location">
    <subcellularLocation>
        <location evidence="1">Membrane</location>
        <topology evidence="1">Single-pass membrane protein</topology>
    </subcellularLocation>
</comment>
<evidence type="ECO:0000256" key="6">
    <source>
        <dbReference type="ARBA" id="ARBA00023136"/>
    </source>
</evidence>
<dbReference type="CTD" id="43033"/>
<dbReference type="PANTHER" id="PTHR24028:SF339">
    <property type="entry name" value="CADHERIN DOMAIN-CONTAINING PROTEIN"/>
    <property type="match status" value="1"/>
</dbReference>
<keyword evidence="4 8" id="KW-0106">Calcium</keyword>
<reference evidence="14 15" key="1">
    <citation type="submission" date="2025-04" db="UniProtKB">
        <authorList>
            <consortium name="RefSeq"/>
        </authorList>
    </citation>
    <scope>IDENTIFICATION</scope>
    <source>
        <tissue evidence="14 15">Entire body</tissue>
    </source>
</reference>
<proteinExistence type="predicted"/>
<dbReference type="STRING" id="224129.A0A1W4WGP4"/>
<dbReference type="CDD" id="cd11304">
    <property type="entry name" value="Cadherin_repeat"/>
    <property type="match status" value="5"/>
</dbReference>
<feature type="compositionally biased region" description="Basic and acidic residues" evidence="9">
    <location>
        <begin position="632"/>
        <end position="648"/>
    </location>
</feature>
<evidence type="ECO:0000313" key="15">
    <source>
        <dbReference type="RefSeq" id="XP_018319633.1"/>
    </source>
</evidence>
<evidence type="ECO:0000256" key="4">
    <source>
        <dbReference type="ARBA" id="ARBA00022837"/>
    </source>
</evidence>
<keyword evidence="3" id="KW-0677">Repeat</keyword>
<dbReference type="GO" id="GO:0007156">
    <property type="term" value="P:homophilic cell adhesion via plasma membrane adhesion molecules"/>
    <property type="evidence" value="ECO:0007669"/>
    <property type="project" value="InterPro"/>
</dbReference>
<keyword evidence="6 10" id="KW-0472">Membrane</keyword>
<evidence type="ECO:0000256" key="10">
    <source>
        <dbReference type="SAM" id="Phobius"/>
    </source>
</evidence>
<dbReference type="InterPro" id="IPR020894">
    <property type="entry name" value="Cadherin_CS"/>
</dbReference>
<keyword evidence="2 10" id="KW-0812">Transmembrane</keyword>
<evidence type="ECO:0000256" key="1">
    <source>
        <dbReference type="ARBA" id="ARBA00004167"/>
    </source>
</evidence>
<dbReference type="InterPro" id="IPR015919">
    <property type="entry name" value="Cadherin-like_sf"/>
</dbReference>
<evidence type="ECO:0000313" key="14">
    <source>
        <dbReference type="RefSeq" id="XP_018319632.1"/>
    </source>
</evidence>
<dbReference type="SMART" id="SM00112">
    <property type="entry name" value="CA"/>
    <property type="match status" value="5"/>
</dbReference>
<dbReference type="PROSITE" id="PS00232">
    <property type="entry name" value="CADHERIN_1"/>
    <property type="match status" value="1"/>
</dbReference>
<dbReference type="PROSITE" id="PS50268">
    <property type="entry name" value="CADHERIN_2"/>
    <property type="match status" value="4"/>
</dbReference>
<feature type="domain" description="Cadherin" evidence="12">
    <location>
        <begin position="38"/>
        <end position="142"/>
    </location>
</feature>
<feature type="domain" description="Cadherin" evidence="12">
    <location>
        <begin position="363"/>
        <end position="459"/>
    </location>
</feature>
<evidence type="ECO:0000256" key="7">
    <source>
        <dbReference type="ARBA" id="ARBA00023180"/>
    </source>
</evidence>
<keyword evidence="5 10" id="KW-1133">Transmembrane helix</keyword>
<dbReference type="GO" id="GO:0005886">
    <property type="term" value="C:plasma membrane"/>
    <property type="evidence" value="ECO:0007669"/>
    <property type="project" value="InterPro"/>
</dbReference>
<feature type="transmembrane region" description="Helical" evidence="10">
    <location>
        <begin position="568"/>
        <end position="590"/>
    </location>
</feature>
<dbReference type="PANTHER" id="PTHR24028">
    <property type="entry name" value="CADHERIN-87A"/>
    <property type="match status" value="1"/>
</dbReference>
<evidence type="ECO:0000256" key="11">
    <source>
        <dbReference type="SAM" id="SignalP"/>
    </source>
</evidence>
<organism evidence="13 14">
    <name type="scientific">Agrilus planipennis</name>
    <name type="common">Emerald ash borer</name>
    <name type="synonym">Agrilus marcopoli</name>
    <dbReference type="NCBI Taxonomy" id="224129"/>
    <lineage>
        <taxon>Eukaryota</taxon>
        <taxon>Metazoa</taxon>
        <taxon>Ecdysozoa</taxon>
        <taxon>Arthropoda</taxon>
        <taxon>Hexapoda</taxon>
        <taxon>Insecta</taxon>
        <taxon>Pterygota</taxon>
        <taxon>Neoptera</taxon>
        <taxon>Endopterygota</taxon>
        <taxon>Coleoptera</taxon>
        <taxon>Polyphaga</taxon>
        <taxon>Elateriformia</taxon>
        <taxon>Buprestoidea</taxon>
        <taxon>Buprestidae</taxon>
        <taxon>Agrilinae</taxon>
        <taxon>Agrilus</taxon>
    </lineage>
</organism>
<evidence type="ECO:0000259" key="12">
    <source>
        <dbReference type="PROSITE" id="PS50268"/>
    </source>
</evidence>
<dbReference type="Gene3D" id="2.60.40.60">
    <property type="entry name" value="Cadherins"/>
    <property type="match status" value="5"/>
</dbReference>
<dbReference type="RefSeq" id="XP_018319633.1">
    <property type="nucleotide sequence ID" value="XM_018464131.2"/>
</dbReference>
<sequence>MDLWCRNTNTYIIFFLILQVQQMNLQELLDNRCFLENGSTRENIIIPENSPVGSIIGQLNIVGNPGPGGDIVLHLEESKGPVTIIPGSKNFTLKHQLDKEGIDGPSSVFLNVICERVHTFGSGFVIPVTIRVTDVNDNYPIFVKAPYKLNISEVTVVGTRVLRGVHAIDADQSPQFSTVLYSVLPGPYSDFFEFENQMEGTLVLKRPLDYEKLKKFDVKIRAMDSGEPPKYSDTILTVNVLDADDQNPKFNHEKYSSSVPETIANTGTQLKILPSEIKAYDQDVGINATIVYDFISDDNDYKHFNIDKLSARVKVKKSLDLNGDPVYPKTLVVRATQHDNPDRYALTTLTVSRPFLEGRVSFLKRSFEIVVPESTPRCTVIGVLATNRPGEDLKYYVSNKDILETFAINPRGEVALRKSLDYEKTDEYFFKVFATDGKTNDSASVNITVKDVNEWEPRFRYPIYEFFVTEKFVDSIGKIEVKDGDINDKLSLSLNGSNASLFYITPNGELKLKDPLVNLKGVVTLLVTAKDDADPPHEASVPVTVYFHVKKSSEIIEQKDTTWGSSTMLAGLGTLLLLLGFVIFILICYIMKSKRKSHQEGLLPSARSHTSGKTNTKSMPNIINAFEEVPKAHCSKSDERGASSDRRKPSPKVHPAPQPPFWSSRNPVASPNKRLNWEDKKVSNSLLIILLRVILSLKS</sequence>
<keyword evidence="7" id="KW-0325">Glycoprotein</keyword>
<dbReference type="OrthoDB" id="6250271at2759"/>
<feature type="domain" description="Cadherin" evidence="12">
    <location>
        <begin position="143"/>
        <end position="250"/>
    </location>
</feature>
<evidence type="ECO:0000313" key="13">
    <source>
        <dbReference type="Proteomes" id="UP000192223"/>
    </source>
</evidence>
<feature type="signal peptide" evidence="11">
    <location>
        <begin position="1"/>
        <end position="25"/>
    </location>
</feature>
<evidence type="ECO:0000256" key="2">
    <source>
        <dbReference type="ARBA" id="ARBA00022692"/>
    </source>
</evidence>
<keyword evidence="13" id="KW-1185">Reference proteome</keyword>
<keyword evidence="11" id="KW-0732">Signal</keyword>